<accession>A0A4Y7LCG7</accession>
<organism evidence="2 3">
    <name type="scientific">Papaver somniferum</name>
    <name type="common">Opium poppy</name>
    <dbReference type="NCBI Taxonomy" id="3469"/>
    <lineage>
        <taxon>Eukaryota</taxon>
        <taxon>Viridiplantae</taxon>
        <taxon>Streptophyta</taxon>
        <taxon>Embryophyta</taxon>
        <taxon>Tracheophyta</taxon>
        <taxon>Spermatophyta</taxon>
        <taxon>Magnoliopsida</taxon>
        <taxon>Ranunculales</taxon>
        <taxon>Papaveraceae</taxon>
        <taxon>Papaveroideae</taxon>
        <taxon>Papaver</taxon>
    </lineage>
</organism>
<protein>
    <submittedName>
        <fullName evidence="2">Uncharacterized protein</fullName>
    </submittedName>
</protein>
<evidence type="ECO:0000313" key="2">
    <source>
        <dbReference type="EMBL" id="RZC81971.1"/>
    </source>
</evidence>
<feature type="compositionally biased region" description="Pro residues" evidence="1">
    <location>
        <begin position="85"/>
        <end position="95"/>
    </location>
</feature>
<sequence length="147" mass="16282">MDPSVVTRKLLDKNGSCWVTIDGENYYVGKVWKQIKNDKAAQKALLKDLQTGEDSGYLEAKKLLKEADDGDSSGISRKSAHSAPAPCPPEPPTWPPTGSFAGQADEHRFQSEDPGSWVRAEVSKQISHAHHTWDMLNSMLAYTVLRM</sequence>
<dbReference type="Gramene" id="RZC81971">
    <property type="protein sequence ID" value="RZC81971"/>
    <property type="gene ID" value="C5167_044547"/>
</dbReference>
<dbReference type="EMBL" id="CM010724">
    <property type="protein sequence ID" value="RZC81971.1"/>
    <property type="molecule type" value="Genomic_DNA"/>
</dbReference>
<dbReference type="AlphaFoldDB" id="A0A4Y7LCG7"/>
<name>A0A4Y7LCG7_PAPSO</name>
<reference evidence="2 3" key="1">
    <citation type="journal article" date="2018" name="Science">
        <title>The opium poppy genome and morphinan production.</title>
        <authorList>
            <person name="Guo L."/>
            <person name="Winzer T."/>
            <person name="Yang X."/>
            <person name="Li Y."/>
            <person name="Ning Z."/>
            <person name="He Z."/>
            <person name="Teodor R."/>
            <person name="Lu Y."/>
            <person name="Bowser T.A."/>
            <person name="Graham I.A."/>
            <person name="Ye K."/>
        </authorList>
    </citation>
    <scope>NUCLEOTIDE SEQUENCE [LARGE SCALE GENOMIC DNA]</scope>
    <source>
        <strain evidence="3">cv. HN1</strain>
        <tissue evidence="2">Leaves</tissue>
    </source>
</reference>
<proteinExistence type="predicted"/>
<keyword evidence="3" id="KW-1185">Reference proteome</keyword>
<evidence type="ECO:0000256" key="1">
    <source>
        <dbReference type="SAM" id="MobiDB-lite"/>
    </source>
</evidence>
<feature type="region of interest" description="Disordered" evidence="1">
    <location>
        <begin position="68"/>
        <end position="116"/>
    </location>
</feature>
<dbReference type="Proteomes" id="UP000316621">
    <property type="component" value="Chromosome 10"/>
</dbReference>
<evidence type="ECO:0000313" key="3">
    <source>
        <dbReference type="Proteomes" id="UP000316621"/>
    </source>
</evidence>
<gene>
    <name evidence="2" type="ORF">C5167_044547</name>
</gene>